<comment type="caution">
    <text evidence="2">The sequence shown here is derived from an EMBL/GenBank/DDBJ whole genome shotgun (WGS) entry which is preliminary data.</text>
</comment>
<dbReference type="Proteomes" id="UP000316759">
    <property type="component" value="Unassembled WGS sequence"/>
</dbReference>
<gene>
    <name evidence="2" type="ORF">FGIG_00346</name>
</gene>
<organism evidence="2 3">
    <name type="scientific">Fasciola gigantica</name>
    <name type="common">Giant liver fluke</name>
    <dbReference type="NCBI Taxonomy" id="46835"/>
    <lineage>
        <taxon>Eukaryota</taxon>
        <taxon>Metazoa</taxon>
        <taxon>Spiralia</taxon>
        <taxon>Lophotrochozoa</taxon>
        <taxon>Platyhelminthes</taxon>
        <taxon>Trematoda</taxon>
        <taxon>Digenea</taxon>
        <taxon>Plagiorchiida</taxon>
        <taxon>Echinostomata</taxon>
        <taxon>Echinostomatoidea</taxon>
        <taxon>Fasciolidae</taxon>
        <taxon>Fasciola</taxon>
    </lineage>
</organism>
<reference evidence="2 3" key="1">
    <citation type="submission" date="2019-04" db="EMBL/GenBank/DDBJ databases">
        <title>Annotation for the trematode Fasciola gigantica.</title>
        <authorList>
            <person name="Choi Y.-J."/>
        </authorList>
    </citation>
    <scope>NUCLEOTIDE SEQUENCE [LARGE SCALE GENOMIC DNA]</scope>
    <source>
        <strain evidence="2">Uganda_cow_1</strain>
    </source>
</reference>
<evidence type="ECO:0000256" key="1">
    <source>
        <dbReference type="SAM" id="Phobius"/>
    </source>
</evidence>
<evidence type="ECO:0000313" key="3">
    <source>
        <dbReference type="Proteomes" id="UP000316759"/>
    </source>
</evidence>
<dbReference type="EMBL" id="SUNJ01013004">
    <property type="protein sequence ID" value="TPP57585.1"/>
    <property type="molecule type" value="Genomic_DNA"/>
</dbReference>
<keyword evidence="1" id="KW-0472">Membrane</keyword>
<keyword evidence="1" id="KW-0812">Transmembrane</keyword>
<proteinExistence type="predicted"/>
<name>A0A504YBF1_FASGI</name>
<accession>A0A504YBF1</accession>
<evidence type="ECO:0000313" key="2">
    <source>
        <dbReference type="EMBL" id="TPP57585.1"/>
    </source>
</evidence>
<dbReference type="AlphaFoldDB" id="A0A504YBF1"/>
<feature type="transmembrane region" description="Helical" evidence="1">
    <location>
        <begin position="24"/>
        <end position="47"/>
    </location>
</feature>
<protein>
    <submittedName>
        <fullName evidence="2">Uncharacterized protein</fullName>
    </submittedName>
</protein>
<keyword evidence="1" id="KW-1133">Transmembrane helix</keyword>
<keyword evidence="3" id="KW-1185">Reference proteome</keyword>
<sequence>MSQFESNTEVTVIVGEVQVPRSPLIYLGIVAAFVVVISLILSTVWLAKRIAPFCCGRSRRGSMDED</sequence>